<dbReference type="OrthoDB" id="8818685at2"/>
<feature type="chain" id="PRO_5020959644" evidence="2">
    <location>
        <begin position="24"/>
        <end position="324"/>
    </location>
</feature>
<dbReference type="Proteomes" id="UP000292445">
    <property type="component" value="Unassembled WGS sequence"/>
</dbReference>
<sequence length="324" mass="34284">MRWRPFASMMAARMVLTTAPAHAAERNAYPSRPVRMVVPFPPGGPTGILARVLGQHLSESLGQPFVVENKSGANTLIGAELVARSAPDGYTLLMAVDNTLVMNQFLHSRLSYDPVKDFSPIAKVADSPLILVSGKDGPKTLDELAALARAQPGKISHGYGTITSQLAGEMLKSELGLDMVGVSYRGSNGTIQGMLSQDVTFVIDGVATALPHIKGGKLHALANLSQTRIPDLPALSPAADHPRLHEMNVAVWMALVAPAGTPDAVIQKIEAGVSAALKKPDVQEKLLGAGLVPKAGTSAELKQLIRAESARWKPVIERAAIKIQ</sequence>
<feature type="signal peptide" evidence="2">
    <location>
        <begin position="1"/>
        <end position="23"/>
    </location>
</feature>
<dbReference type="RefSeq" id="WP_130355620.1">
    <property type="nucleotide sequence ID" value="NZ_SGXC01000001.1"/>
</dbReference>
<evidence type="ECO:0000313" key="4">
    <source>
        <dbReference type="Proteomes" id="UP000292445"/>
    </source>
</evidence>
<dbReference type="PANTHER" id="PTHR42928:SF5">
    <property type="entry name" value="BLR1237 PROTEIN"/>
    <property type="match status" value="1"/>
</dbReference>
<evidence type="ECO:0000256" key="1">
    <source>
        <dbReference type="ARBA" id="ARBA00006987"/>
    </source>
</evidence>
<dbReference type="PIRSF" id="PIRSF017082">
    <property type="entry name" value="YflP"/>
    <property type="match status" value="1"/>
</dbReference>
<dbReference type="EMBL" id="SGXC01000001">
    <property type="protein sequence ID" value="RZS84232.1"/>
    <property type="molecule type" value="Genomic_DNA"/>
</dbReference>
<gene>
    <name evidence="3" type="ORF">EV675_0244</name>
</gene>
<evidence type="ECO:0000313" key="3">
    <source>
        <dbReference type="EMBL" id="RZS84232.1"/>
    </source>
</evidence>
<comment type="caution">
    <text evidence="3">The sequence shown here is derived from an EMBL/GenBank/DDBJ whole genome shotgun (WGS) entry which is preliminary data.</text>
</comment>
<dbReference type="AlphaFoldDB" id="A0A4Q7NHK9"/>
<keyword evidence="3" id="KW-0675">Receptor</keyword>
<organism evidence="3 4">
    <name type="scientific">Pigmentiphaga kullae</name>
    <dbReference type="NCBI Taxonomy" id="151784"/>
    <lineage>
        <taxon>Bacteria</taxon>
        <taxon>Pseudomonadati</taxon>
        <taxon>Pseudomonadota</taxon>
        <taxon>Betaproteobacteria</taxon>
        <taxon>Burkholderiales</taxon>
        <taxon>Alcaligenaceae</taxon>
        <taxon>Pigmentiphaga</taxon>
    </lineage>
</organism>
<keyword evidence="4" id="KW-1185">Reference proteome</keyword>
<dbReference type="Pfam" id="PF03401">
    <property type="entry name" value="TctC"/>
    <property type="match status" value="1"/>
</dbReference>
<protein>
    <submittedName>
        <fullName evidence="3">Tripartite-type tricarboxylate transporter receptor subunit TctC</fullName>
    </submittedName>
</protein>
<evidence type="ECO:0000256" key="2">
    <source>
        <dbReference type="SAM" id="SignalP"/>
    </source>
</evidence>
<keyword evidence="2" id="KW-0732">Signal</keyword>
<accession>A0A4Q7NHK9</accession>
<comment type="similarity">
    <text evidence="1">Belongs to the UPF0065 (bug) family.</text>
</comment>
<dbReference type="Gene3D" id="3.40.190.10">
    <property type="entry name" value="Periplasmic binding protein-like II"/>
    <property type="match status" value="1"/>
</dbReference>
<name>A0A4Q7NHK9_9BURK</name>
<dbReference type="InterPro" id="IPR005064">
    <property type="entry name" value="BUG"/>
</dbReference>
<dbReference type="Gene3D" id="3.40.190.150">
    <property type="entry name" value="Bordetella uptake gene, domain 1"/>
    <property type="match status" value="1"/>
</dbReference>
<proteinExistence type="inferred from homology"/>
<reference evidence="3 4" key="1">
    <citation type="submission" date="2019-02" db="EMBL/GenBank/DDBJ databases">
        <title>Genomic Encyclopedia of Type Strains, Phase IV (KMG-IV): sequencing the most valuable type-strain genomes for metagenomic binning, comparative biology and taxonomic classification.</title>
        <authorList>
            <person name="Goeker M."/>
        </authorList>
    </citation>
    <scope>NUCLEOTIDE SEQUENCE [LARGE SCALE GENOMIC DNA]</scope>
    <source>
        <strain evidence="3 4">K24</strain>
    </source>
</reference>
<dbReference type="CDD" id="cd07012">
    <property type="entry name" value="PBP2_Bug_TTT"/>
    <property type="match status" value="1"/>
</dbReference>
<dbReference type="InterPro" id="IPR042100">
    <property type="entry name" value="Bug_dom1"/>
</dbReference>
<dbReference type="PANTHER" id="PTHR42928">
    <property type="entry name" value="TRICARBOXYLATE-BINDING PROTEIN"/>
    <property type="match status" value="1"/>
</dbReference>